<proteinExistence type="predicted"/>
<dbReference type="InterPro" id="IPR036147">
    <property type="entry name" value="Anti-sigma_E_RseA_N_sf"/>
</dbReference>
<comment type="caution">
    <text evidence="3">The sequence shown here is derived from an EMBL/GenBank/DDBJ whole genome shotgun (WGS) entry which is preliminary data.</text>
</comment>
<dbReference type="Pfam" id="PF03872">
    <property type="entry name" value="RseA_N"/>
    <property type="match status" value="1"/>
</dbReference>
<dbReference type="SUPFAM" id="SSF89069">
    <property type="entry name" value="N-terminal, cytoplasmic domain of anti-sigmaE factor RseA"/>
    <property type="match status" value="1"/>
</dbReference>
<feature type="domain" description="Anti sigma-E protein RseA N-terminal" evidence="2">
    <location>
        <begin position="6"/>
        <end position="82"/>
    </location>
</feature>
<dbReference type="RefSeq" id="WP_382271139.1">
    <property type="nucleotide sequence ID" value="NZ_JBHTBU010000001.1"/>
</dbReference>
<evidence type="ECO:0000313" key="3">
    <source>
        <dbReference type="EMBL" id="MFC7287825.1"/>
    </source>
</evidence>
<dbReference type="PANTHER" id="PTHR38104">
    <property type="match status" value="1"/>
</dbReference>
<protein>
    <submittedName>
        <fullName evidence="3">Sigma-E factor negative regulatory protein</fullName>
    </submittedName>
</protein>
<keyword evidence="4" id="KW-1185">Reference proteome</keyword>
<accession>A0ABW2IAF3</accession>
<name>A0ABW2IAF3_9BURK</name>
<dbReference type="PANTHER" id="PTHR38104:SF1">
    <property type="entry name" value="ANTI-SIGMA-E FACTOR RSEA"/>
    <property type="match status" value="1"/>
</dbReference>
<reference evidence="4" key="1">
    <citation type="journal article" date="2019" name="Int. J. Syst. Evol. Microbiol.">
        <title>The Global Catalogue of Microorganisms (GCM) 10K type strain sequencing project: providing services to taxonomists for standard genome sequencing and annotation.</title>
        <authorList>
            <consortium name="The Broad Institute Genomics Platform"/>
            <consortium name="The Broad Institute Genome Sequencing Center for Infectious Disease"/>
            <person name="Wu L."/>
            <person name="Ma J."/>
        </authorList>
    </citation>
    <scope>NUCLEOTIDE SEQUENCE [LARGE SCALE GENOMIC DNA]</scope>
    <source>
        <strain evidence="4">KACC 12508</strain>
    </source>
</reference>
<gene>
    <name evidence="3" type="ORF">ACFQPC_07245</name>
</gene>
<dbReference type="InterPro" id="IPR052383">
    <property type="entry name" value="Anti-sigma-E_RseA-like"/>
</dbReference>
<feature type="transmembrane region" description="Helical" evidence="1">
    <location>
        <begin position="96"/>
        <end position="114"/>
    </location>
</feature>
<evidence type="ECO:0000259" key="2">
    <source>
        <dbReference type="Pfam" id="PF03872"/>
    </source>
</evidence>
<dbReference type="InterPro" id="IPR005572">
    <property type="entry name" value="Anti-sigma_E_RseA_N"/>
</dbReference>
<evidence type="ECO:0000313" key="4">
    <source>
        <dbReference type="Proteomes" id="UP001596542"/>
    </source>
</evidence>
<organism evidence="3 4">
    <name type="scientific">Herminiimonas glaciei</name>
    <dbReference type="NCBI Taxonomy" id="523788"/>
    <lineage>
        <taxon>Bacteria</taxon>
        <taxon>Pseudomonadati</taxon>
        <taxon>Pseudomonadota</taxon>
        <taxon>Betaproteobacteria</taxon>
        <taxon>Burkholderiales</taxon>
        <taxon>Oxalobacteraceae</taxon>
        <taxon>Herminiimonas</taxon>
    </lineage>
</organism>
<dbReference type="Gene3D" id="1.10.10.880">
    <property type="entry name" value="Anti sigma-E protein RseA, N-terminal domain"/>
    <property type="match status" value="1"/>
</dbReference>
<sequence length="181" mass="19661">MNTTNMTREQISAFADNELSDGHVDIALAALRQQEGRDTWNMYHQIGDALRSDDLNTQLSADFNTRMFALLDAEATIMVPADKRVAVAKDAAFRRFAMPAGMAAAVAVAAFLTVPQMMTTNAPVVTAAVAPETITVASKDGEVLRDPRIDDYLLAHQRFSPSVYSSAQYARAATFAVDSDK</sequence>
<keyword evidence="1" id="KW-0812">Transmembrane</keyword>
<keyword evidence="1" id="KW-0472">Membrane</keyword>
<dbReference type="Proteomes" id="UP001596542">
    <property type="component" value="Unassembled WGS sequence"/>
</dbReference>
<evidence type="ECO:0000256" key="1">
    <source>
        <dbReference type="SAM" id="Phobius"/>
    </source>
</evidence>
<keyword evidence="1" id="KW-1133">Transmembrane helix</keyword>
<dbReference type="CDD" id="cd16328">
    <property type="entry name" value="RseA_N"/>
    <property type="match status" value="1"/>
</dbReference>
<dbReference type="EMBL" id="JBHTBU010000001">
    <property type="protein sequence ID" value="MFC7287825.1"/>
    <property type="molecule type" value="Genomic_DNA"/>
</dbReference>